<dbReference type="PANTHER" id="PTHR43132">
    <property type="entry name" value="ARSENICAL RESISTANCE OPERON REPRESSOR ARSR-RELATED"/>
    <property type="match status" value="1"/>
</dbReference>
<evidence type="ECO:0000313" key="6">
    <source>
        <dbReference type="Proteomes" id="UP000695264"/>
    </source>
</evidence>
<dbReference type="InterPro" id="IPR036390">
    <property type="entry name" value="WH_DNA-bd_sf"/>
</dbReference>
<protein>
    <submittedName>
        <fullName evidence="5">Winged helix-turn-helix transcriptional regulator</fullName>
    </submittedName>
</protein>
<dbReference type="InterPro" id="IPR011991">
    <property type="entry name" value="ArsR-like_HTH"/>
</dbReference>
<keyword evidence="2" id="KW-0238">DNA-binding</keyword>
<comment type="caution">
    <text evidence="5">The sequence shown here is derived from an EMBL/GenBank/DDBJ whole genome shotgun (WGS) entry which is preliminary data.</text>
</comment>
<dbReference type="Proteomes" id="UP000695264">
    <property type="component" value="Unassembled WGS sequence"/>
</dbReference>
<evidence type="ECO:0000313" key="5">
    <source>
        <dbReference type="EMBL" id="NJQ03606.1"/>
    </source>
</evidence>
<evidence type="ECO:0000256" key="3">
    <source>
        <dbReference type="ARBA" id="ARBA00023163"/>
    </source>
</evidence>
<gene>
    <name evidence="5" type="ORF">HCK00_24575</name>
</gene>
<dbReference type="PANTHER" id="PTHR43132:SF8">
    <property type="entry name" value="HTH-TYPE TRANSCRIPTIONAL REGULATOR KMTR"/>
    <property type="match status" value="1"/>
</dbReference>
<evidence type="ECO:0000259" key="4">
    <source>
        <dbReference type="SMART" id="SM00418"/>
    </source>
</evidence>
<organism evidence="5 6">
    <name type="scientific">Streptomyces zingiberis</name>
    <dbReference type="NCBI Taxonomy" id="2053010"/>
    <lineage>
        <taxon>Bacteria</taxon>
        <taxon>Bacillati</taxon>
        <taxon>Actinomycetota</taxon>
        <taxon>Actinomycetes</taxon>
        <taxon>Kitasatosporales</taxon>
        <taxon>Streptomycetaceae</taxon>
        <taxon>Streptomyces</taxon>
    </lineage>
</organism>
<evidence type="ECO:0000256" key="1">
    <source>
        <dbReference type="ARBA" id="ARBA00023015"/>
    </source>
</evidence>
<proteinExistence type="predicted"/>
<dbReference type="InterPro" id="IPR036388">
    <property type="entry name" value="WH-like_DNA-bd_sf"/>
</dbReference>
<accession>A0ABX1C176</accession>
<evidence type="ECO:0000256" key="2">
    <source>
        <dbReference type="ARBA" id="ARBA00023125"/>
    </source>
</evidence>
<keyword evidence="1" id="KW-0805">Transcription regulation</keyword>
<dbReference type="SUPFAM" id="SSF46785">
    <property type="entry name" value="Winged helix' DNA-binding domain"/>
    <property type="match status" value="1"/>
</dbReference>
<feature type="domain" description="HTH arsR-type" evidence="4">
    <location>
        <begin position="256"/>
        <end position="326"/>
    </location>
</feature>
<sequence>MLRVHFTGEDLSRIRFAGAPDPLWETVLSLALVGTGRGRAVFDPWRARVRAGLARLPRWHLRLLRHLAPPVGDFPDFLTPQEASGGMTAGLDAVLATPRRRLREELAVLPAAPAWARPLADGDRAALAALGEAIRGYHHAAVAPVWPRLRALVEAERAVRARALLDRGSQGMLGGLGPAMRWKAPVLEVDYPRERDIHLEGRGLSLIPSAFCWRTPVTLIDPGLSPVLVYPVPRGPEWWTAPGGPAGAPAASGTRTLAKVLGPTRAACLRAIEDGCTTGELARRTGVAEPTASQHATTLREAGLSASTRHGNTVLHVLTPLGAALLRANPGR</sequence>
<dbReference type="Pfam" id="PF12840">
    <property type="entry name" value="HTH_20"/>
    <property type="match status" value="1"/>
</dbReference>
<keyword evidence="3" id="KW-0804">Transcription</keyword>
<reference evidence="5 6" key="1">
    <citation type="submission" date="2020-03" db="EMBL/GenBank/DDBJ databases">
        <title>WGS of actinomycetes isolated from Thailand.</title>
        <authorList>
            <person name="Thawai C."/>
        </authorList>
    </citation>
    <scope>NUCLEOTIDE SEQUENCE [LARGE SCALE GENOMIC DNA]</scope>
    <source>
        <strain evidence="5 6">PLAI 1-29</strain>
    </source>
</reference>
<dbReference type="InterPro" id="IPR001845">
    <property type="entry name" value="HTH_ArsR_DNA-bd_dom"/>
</dbReference>
<dbReference type="EMBL" id="JAATEN010000027">
    <property type="protein sequence ID" value="NJQ03606.1"/>
    <property type="molecule type" value="Genomic_DNA"/>
</dbReference>
<name>A0ABX1C176_9ACTN</name>
<dbReference type="Gene3D" id="1.10.10.10">
    <property type="entry name" value="Winged helix-like DNA-binding domain superfamily/Winged helix DNA-binding domain"/>
    <property type="match status" value="1"/>
</dbReference>
<dbReference type="SMART" id="SM00418">
    <property type="entry name" value="HTH_ARSR"/>
    <property type="match status" value="1"/>
</dbReference>
<dbReference type="CDD" id="cd00090">
    <property type="entry name" value="HTH_ARSR"/>
    <property type="match status" value="1"/>
</dbReference>
<dbReference type="InterPro" id="IPR051011">
    <property type="entry name" value="Metal_resp_trans_reg"/>
</dbReference>
<keyword evidence="6" id="KW-1185">Reference proteome</keyword>